<dbReference type="PANTHER" id="PTHR31005:SF8">
    <property type="entry name" value="DUF4139 DOMAIN-CONTAINING PROTEIN"/>
    <property type="match status" value="1"/>
</dbReference>
<sequence>MLVVTSNLEAVTVHAEGALCTRGATIPTAGGMLPSQVRINGLPLSLQPGSLRASVVHGPSGLVVRDLRPTYDVQLPPEVDVPAEHLALEEAEHRLSDLTQQLARVVQELDALSKLSPGFPPRPKEAQEPRDAPVSAMLSLMSFVDTELAALHSRKLDLERQQRDAEAELRLRRDRIAEASSSVRGQRALVYRAVVLTLSGPLPADQGARLALEYAVQGARWVPTYDLRLPRTLEEGTLRMRASVLQRTGEDWMGVKLAVSTADLARHAEVPELKALRIGRHQPPPARSGWREAPPGLEELFAGYDATRPPTPVQPEVRAEPEPMPAVLDQPQKKNKRSAVPMAPEPDFAMAGAAAPPPPPAAAPRSAPMRPSAAAPEEEETRARSRGGSLMSRARRPPPPAELEEAPESSFDDDEDGLSMDAASLGGGGGGGERTPPRQEPSDTLLDYDRLTMPPADDLSARGRLQPRPGHLTRELVALAEVHAQIDITVRVALSLQETSSIWAAPAPAWTQPPRTSSPHFDARFDVETRADVPSDGAWHTVPVLSVPVGLSAEYVCVPSVEPRAFRTVRVENRTPYPLLAGPVDVTLENEFLMTSPLPTMAPGSTQRLGLGVEESIKVARNTRFDEATGGMFGGSTMLTHHVSVELANRLSNRILVEVCERVPTVPISTEKDIKVEELEVAPLWQKRLPLPGEAKVEGERAWRVVLQPGEAQTLKATWTVKIPGNKMLGGGNRRT</sequence>
<feature type="compositionally biased region" description="Low complexity" evidence="2">
    <location>
        <begin position="363"/>
        <end position="375"/>
    </location>
</feature>
<feature type="domain" description="DUF4140" evidence="4">
    <location>
        <begin position="11"/>
        <end position="113"/>
    </location>
</feature>
<accession>A0AAE6KSS1</accession>
<evidence type="ECO:0000259" key="4">
    <source>
        <dbReference type="Pfam" id="PF13600"/>
    </source>
</evidence>
<keyword evidence="1" id="KW-0175">Coiled coil</keyword>
<name>A0AAE6KSS1_MYXXA</name>
<dbReference type="InterPro" id="IPR011935">
    <property type="entry name" value="CHP02231"/>
</dbReference>
<dbReference type="PANTHER" id="PTHR31005">
    <property type="entry name" value="DUF4139 DOMAIN-CONTAINING PROTEIN"/>
    <property type="match status" value="1"/>
</dbReference>
<feature type="coiled-coil region" evidence="1">
    <location>
        <begin position="88"/>
        <end position="115"/>
    </location>
</feature>
<organism evidence="5 6">
    <name type="scientific">Myxococcus xanthus</name>
    <dbReference type="NCBI Taxonomy" id="34"/>
    <lineage>
        <taxon>Bacteria</taxon>
        <taxon>Pseudomonadati</taxon>
        <taxon>Myxococcota</taxon>
        <taxon>Myxococcia</taxon>
        <taxon>Myxococcales</taxon>
        <taxon>Cystobacterineae</taxon>
        <taxon>Myxococcaceae</taxon>
        <taxon>Myxococcus</taxon>
    </lineage>
</organism>
<dbReference type="EMBL" id="CP017174">
    <property type="protein sequence ID" value="QDE68484.1"/>
    <property type="molecule type" value="Genomic_DNA"/>
</dbReference>
<evidence type="ECO:0000259" key="3">
    <source>
        <dbReference type="Pfam" id="PF13598"/>
    </source>
</evidence>
<evidence type="ECO:0000256" key="1">
    <source>
        <dbReference type="SAM" id="Coils"/>
    </source>
</evidence>
<evidence type="ECO:0000313" key="6">
    <source>
        <dbReference type="Proteomes" id="UP000320179"/>
    </source>
</evidence>
<dbReference type="InterPro" id="IPR025554">
    <property type="entry name" value="DUF4140"/>
</dbReference>
<feature type="compositionally biased region" description="Acidic residues" evidence="2">
    <location>
        <begin position="402"/>
        <end position="418"/>
    </location>
</feature>
<feature type="compositionally biased region" description="Low complexity" evidence="2">
    <location>
        <begin position="345"/>
        <end position="354"/>
    </location>
</feature>
<feature type="region of interest" description="Disordered" evidence="2">
    <location>
        <begin position="305"/>
        <end position="467"/>
    </location>
</feature>
<dbReference type="Proteomes" id="UP000320179">
    <property type="component" value="Chromosome"/>
</dbReference>
<dbReference type="InterPro" id="IPR037291">
    <property type="entry name" value="DUF4139"/>
</dbReference>
<reference evidence="5 6" key="1">
    <citation type="journal article" date="2019" name="Science">
        <title>Social genes are selection hotspots in kin groups of a soil microbe.</title>
        <authorList>
            <person name="Wielgoss S."/>
            <person name="Wolfensberger R."/>
            <person name="Sun L."/>
            <person name="Fiegna F."/>
            <person name="Velicer G.J."/>
        </authorList>
    </citation>
    <scope>NUCLEOTIDE SEQUENCE [LARGE SCALE GENOMIC DNA]</scope>
    <source>
        <strain evidence="5 6">MC3.5.9c15</strain>
    </source>
</reference>
<feature type="domain" description="DUF4139" evidence="3">
    <location>
        <begin position="210"/>
        <end position="724"/>
    </location>
</feature>
<dbReference type="RefSeq" id="WP_140798367.1">
    <property type="nucleotide sequence ID" value="NZ_CP017173.1"/>
</dbReference>
<dbReference type="Pfam" id="PF13598">
    <property type="entry name" value="DUF4139"/>
    <property type="match status" value="1"/>
</dbReference>
<dbReference type="AlphaFoldDB" id="A0AAE6KSS1"/>
<protein>
    <submittedName>
        <fullName evidence="5">Aspartate ammonia-lyase</fullName>
    </submittedName>
</protein>
<evidence type="ECO:0000313" key="5">
    <source>
        <dbReference type="EMBL" id="QDE68484.1"/>
    </source>
</evidence>
<gene>
    <name evidence="5" type="ORF">BHS09_16640</name>
</gene>
<evidence type="ECO:0000256" key="2">
    <source>
        <dbReference type="SAM" id="MobiDB-lite"/>
    </source>
</evidence>
<proteinExistence type="predicted"/>
<dbReference type="Pfam" id="PF13600">
    <property type="entry name" value="DUF4140"/>
    <property type="match status" value="1"/>
</dbReference>